<dbReference type="PANTHER" id="PTHR42781:SF4">
    <property type="entry name" value="SPERMIDINE_PUTRESCINE IMPORT ATP-BINDING PROTEIN POTA"/>
    <property type="match status" value="1"/>
</dbReference>
<evidence type="ECO:0000256" key="2">
    <source>
        <dbReference type="ARBA" id="ARBA00022741"/>
    </source>
</evidence>
<dbReference type="SMART" id="SM00382">
    <property type="entry name" value="AAA"/>
    <property type="match status" value="1"/>
</dbReference>
<proteinExistence type="predicted"/>
<dbReference type="AlphaFoldDB" id="A0A4R1KZT2"/>
<sequence>MLTLSHLHFAILQDVIVQDFSLALQQGEIKTLFGPSGCGKTTVLRLVSGLDKPKSGKIINQFNKIGFLFQENRLLNNLTAVKNIEIFMPTPDRQKIYALAEEIGLTPADLNKYPTELSGGMAKRVAFLRLLLSDCDLALLDEPFVGLDRDLRQRLIALLQQRIEQKNLACLLVTHDRFEAVRLSHEILLLSEKGMQIQQSIILNTPLSLRDNQYEEKTVKQYFQGRVYYD</sequence>
<evidence type="ECO:0000313" key="6">
    <source>
        <dbReference type="Proteomes" id="UP000295496"/>
    </source>
</evidence>
<dbReference type="SUPFAM" id="SSF52540">
    <property type="entry name" value="P-loop containing nucleoside triphosphate hydrolases"/>
    <property type="match status" value="1"/>
</dbReference>
<dbReference type="InterPro" id="IPR003593">
    <property type="entry name" value="AAA+_ATPase"/>
</dbReference>
<evidence type="ECO:0000259" key="4">
    <source>
        <dbReference type="PROSITE" id="PS50893"/>
    </source>
</evidence>
<reference evidence="5 6" key="1">
    <citation type="submission" date="2019-03" db="EMBL/GenBank/DDBJ databases">
        <title>Genomic Encyclopedia of Type Strains, Phase IV (KMG-IV): sequencing the most valuable type-strain genomes for metagenomic binning, comparative biology and taxonomic classification.</title>
        <authorList>
            <person name="Goeker M."/>
        </authorList>
    </citation>
    <scope>NUCLEOTIDE SEQUENCE [LARGE SCALE GENOMIC DNA]</scope>
    <source>
        <strain evidence="5 6">DSM 10053</strain>
    </source>
</reference>
<comment type="caution">
    <text evidence="5">The sequence shown here is derived from an EMBL/GenBank/DDBJ whole genome shotgun (WGS) entry which is preliminary data.</text>
</comment>
<dbReference type="PROSITE" id="PS50893">
    <property type="entry name" value="ABC_TRANSPORTER_2"/>
    <property type="match status" value="1"/>
</dbReference>
<dbReference type="InterPro" id="IPR050093">
    <property type="entry name" value="ABC_SmlMolc_Importer"/>
</dbReference>
<keyword evidence="1" id="KW-0813">Transport</keyword>
<feature type="domain" description="ABC transporter" evidence="4">
    <location>
        <begin position="2"/>
        <end position="217"/>
    </location>
</feature>
<keyword evidence="2" id="KW-0547">Nucleotide-binding</keyword>
<evidence type="ECO:0000256" key="3">
    <source>
        <dbReference type="ARBA" id="ARBA00022840"/>
    </source>
</evidence>
<dbReference type="Pfam" id="PF00005">
    <property type="entry name" value="ABC_tran"/>
    <property type="match status" value="1"/>
</dbReference>
<dbReference type="Gene3D" id="3.40.50.300">
    <property type="entry name" value="P-loop containing nucleotide triphosphate hydrolases"/>
    <property type="match status" value="1"/>
</dbReference>
<gene>
    <name evidence="5" type="ORF">EV692_1287</name>
</gene>
<dbReference type="InterPro" id="IPR003439">
    <property type="entry name" value="ABC_transporter-like_ATP-bd"/>
</dbReference>
<dbReference type="EMBL" id="SMGJ01000003">
    <property type="protein sequence ID" value="TCK70063.1"/>
    <property type="molecule type" value="Genomic_DNA"/>
</dbReference>
<dbReference type="GO" id="GO:0016887">
    <property type="term" value="F:ATP hydrolysis activity"/>
    <property type="evidence" value="ECO:0007669"/>
    <property type="project" value="InterPro"/>
</dbReference>
<dbReference type="Proteomes" id="UP000295496">
    <property type="component" value="Unassembled WGS sequence"/>
</dbReference>
<dbReference type="PANTHER" id="PTHR42781">
    <property type="entry name" value="SPERMIDINE/PUTRESCINE IMPORT ATP-BINDING PROTEIN POTA"/>
    <property type="match status" value="1"/>
</dbReference>
<dbReference type="GO" id="GO:0005524">
    <property type="term" value="F:ATP binding"/>
    <property type="evidence" value="ECO:0007669"/>
    <property type="project" value="UniProtKB-KW"/>
</dbReference>
<name>A0A4R1KZT2_9PAST</name>
<dbReference type="PROSITE" id="PS00211">
    <property type="entry name" value="ABC_TRANSPORTER_1"/>
    <property type="match status" value="1"/>
</dbReference>
<accession>A0A4R1KZT2</accession>
<dbReference type="InterPro" id="IPR027417">
    <property type="entry name" value="P-loop_NTPase"/>
</dbReference>
<keyword evidence="6" id="KW-1185">Reference proteome</keyword>
<dbReference type="InterPro" id="IPR017871">
    <property type="entry name" value="ABC_transporter-like_CS"/>
</dbReference>
<evidence type="ECO:0000256" key="1">
    <source>
        <dbReference type="ARBA" id="ARBA00022448"/>
    </source>
</evidence>
<protein>
    <submittedName>
        <fullName evidence="5">NitT/TauT family transport system ATP-binding protein</fullName>
    </submittedName>
</protein>
<keyword evidence="3 5" id="KW-0067">ATP-binding</keyword>
<dbReference type="RefSeq" id="WP_132301669.1">
    <property type="nucleotide sequence ID" value="NZ_CP170642.1"/>
</dbReference>
<organism evidence="5 6">
    <name type="scientific">Lonepinella koalarum</name>
    <dbReference type="NCBI Taxonomy" id="53417"/>
    <lineage>
        <taxon>Bacteria</taxon>
        <taxon>Pseudomonadati</taxon>
        <taxon>Pseudomonadota</taxon>
        <taxon>Gammaproteobacteria</taxon>
        <taxon>Pasteurellales</taxon>
        <taxon>Pasteurellaceae</taxon>
        <taxon>Lonepinella</taxon>
    </lineage>
</organism>
<evidence type="ECO:0000313" key="5">
    <source>
        <dbReference type="EMBL" id="TCK70063.1"/>
    </source>
</evidence>